<dbReference type="EMBL" id="JAPTNE010000053">
    <property type="protein sequence ID" value="MCZ0810055.1"/>
    <property type="molecule type" value="Genomic_DNA"/>
</dbReference>
<dbReference type="GO" id="GO:0003677">
    <property type="term" value="F:DNA binding"/>
    <property type="evidence" value="ECO:0007669"/>
    <property type="project" value="InterPro"/>
</dbReference>
<organism evidence="2 3">
    <name type="scientific">Brevibacillus laterosporus</name>
    <name type="common">Bacillus laterosporus</name>
    <dbReference type="NCBI Taxonomy" id="1465"/>
    <lineage>
        <taxon>Bacteria</taxon>
        <taxon>Bacillati</taxon>
        <taxon>Bacillota</taxon>
        <taxon>Bacilli</taxon>
        <taxon>Bacillales</taxon>
        <taxon>Paenibacillaceae</taxon>
        <taxon>Brevibacillus</taxon>
    </lineage>
</organism>
<protein>
    <submittedName>
        <fullName evidence="2">Helix-turn-helix transcriptional regulator</fullName>
    </submittedName>
</protein>
<dbReference type="InterPro" id="IPR010982">
    <property type="entry name" value="Lambda_DNA-bd_dom_sf"/>
</dbReference>
<dbReference type="Proteomes" id="UP001077662">
    <property type="component" value="Unassembled WGS sequence"/>
</dbReference>
<comment type="caution">
    <text evidence="2">The sequence shown here is derived from an EMBL/GenBank/DDBJ whole genome shotgun (WGS) entry which is preliminary data.</text>
</comment>
<dbReference type="SUPFAM" id="SSF47413">
    <property type="entry name" value="lambda repressor-like DNA-binding domains"/>
    <property type="match status" value="1"/>
</dbReference>
<dbReference type="SMART" id="SM00530">
    <property type="entry name" value="HTH_XRE"/>
    <property type="match status" value="1"/>
</dbReference>
<proteinExistence type="predicted"/>
<dbReference type="InterPro" id="IPR011990">
    <property type="entry name" value="TPR-like_helical_dom_sf"/>
</dbReference>
<evidence type="ECO:0000313" key="3">
    <source>
        <dbReference type="Proteomes" id="UP001077662"/>
    </source>
</evidence>
<dbReference type="Gene3D" id="1.25.40.10">
    <property type="entry name" value="Tetratricopeptide repeat domain"/>
    <property type="match status" value="1"/>
</dbReference>
<dbReference type="Gene3D" id="1.10.260.40">
    <property type="entry name" value="lambda repressor-like DNA-binding domains"/>
    <property type="match status" value="1"/>
</dbReference>
<accession>A0AAP3DMF5</accession>
<dbReference type="SMART" id="SM00028">
    <property type="entry name" value="TPR"/>
    <property type="match status" value="3"/>
</dbReference>
<sequence length="434" mass="50382">MGARLGHIIRSKRKAKGLKQDFLLESDGIKMNRSHFSDIERGKVVPQLDTLLLLCESLAIGLNEIAVIYTDEQNDKAELVYLAQTLLLEKKTAQARRAAYKVFRINKHTKSFKSRNEYEIKALIIILKASIIEKRKVPKKLTLHLIEKCAIFSRLKFRIILGELYSLSRNESFFHVVHDVFEEAIKVFKFLNDGASLLVKLEFAMSLYFLGKYVEALEWARQAVPYAEFGDSYVQFRLLNLLGNIYTHLKLWEKARYYFIQASELPDLSPSTTCIAKGNLGRILWKENKPAEARKVWSQLLESDEVDDYMRFNILRNFTFMELKLANYAEAFDLHDRCTKALHRALEKDIQGFKLSYEEASYIKNEGYIQYVKGENIRGAADLLLKSMRMQKDAHTKDDLISTIFLLLEISIEHSDILTVSELREIRKMESQIN</sequence>
<dbReference type="AlphaFoldDB" id="A0AAP3DMF5"/>
<dbReference type="InterPro" id="IPR001387">
    <property type="entry name" value="Cro/C1-type_HTH"/>
</dbReference>
<dbReference type="RefSeq" id="WP_258434867.1">
    <property type="nucleotide sequence ID" value="NZ_JANSGW010000053.1"/>
</dbReference>
<evidence type="ECO:0000259" key="1">
    <source>
        <dbReference type="PROSITE" id="PS50943"/>
    </source>
</evidence>
<dbReference type="CDD" id="cd00093">
    <property type="entry name" value="HTH_XRE"/>
    <property type="match status" value="1"/>
</dbReference>
<gene>
    <name evidence="2" type="ORF">O0554_24745</name>
</gene>
<feature type="domain" description="HTH cro/C1-type" evidence="1">
    <location>
        <begin position="9"/>
        <end position="65"/>
    </location>
</feature>
<evidence type="ECO:0000313" key="2">
    <source>
        <dbReference type="EMBL" id="MCZ0810055.1"/>
    </source>
</evidence>
<dbReference type="PROSITE" id="PS50943">
    <property type="entry name" value="HTH_CROC1"/>
    <property type="match status" value="1"/>
</dbReference>
<reference evidence="2" key="1">
    <citation type="submission" date="2022-09" db="EMBL/GenBank/DDBJ databases">
        <title>Genome analysis and characterization of larvicidal activity of Brevibacillus strains.</title>
        <authorList>
            <person name="Patrusheva E.V."/>
            <person name="Izotova A.O."/>
            <person name="Toshchakov S.V."/>
            <person name="Sineoky S.P."/>
        </authorList>
    </citation>
    <scope>NUCLEOTIDE SEQUENCE</scope>
    <source>
        <strain evidence="2">VKPM_B-13247</strain>
    </source>
</reference>
<dbReference type="InterPro" id="IPR019734">
    <property type="entry name" value="TPR_rpt"/>
</dbReference>
<name>A0AAP3DMF5_BRELA</name>
<dbReference type="SUPFAM" id="SSF48452">
    <property type="entry name" value="TPR-like"/>
    <property type="match status" value="1"/>
</dbReference>